<sequence length="199" mass="23232">MDPLLDRISVIERTEILALAMVWGDSRMYESAPWRTELRLHAVTIRESCECRYSEVPFSLERAILYSAFVLRKLMEDRKLTDEFCDRIVRAETFVAAAPEIGNFWRDLPGSVELNYEHPQPRDVSIKELCSQVIHNLARDWWLDDDDEIAASLIVSSYRAQDRIGYRIILSEWADLLDEAAASIVTEFRWVEGEGWVYR</sequence>
<dbReference type="AlphaFoldDB" id="A0A2R8BY29"/>
<keyword evidence="2" id="KW-1185">Reference proteome</keyword>
<evidence type="ECO:0000313" key="2">
    <source>
        <dbReference type="Proteomes" id="UP000244912"/>
    </source>
</evidence>
<dbReference type="EMBL" id="ONZF01000007">
    <property type="protein sequence ID" value="SPJ25060.1"/>
    <property type="molecule type" value="Genomic_DNA"/>
</dbReference>
<name>A0A2R8BY29_9RHOB</name>
<dbReference type="Proteomes" id="UP000244912">
    <property type="component" value="Unassembled WGS sequence"/>
</dbReference>
<protein>
    <submittedName>
        <fullName evidence="1">Uncharacterized protein</fullName>
    </submittedName>
</protein>
<organism evidence="1 2">
    <name type="scientific">Palleronia abyssalis</name>
    <dbReference type="NCBI Taxonomy" id="1501240"/>
    <lineage>
        <taxon>Bacteria</taxon>
        <taxon>Pseudomonadati</taxon>
        <taxon>Pseudomonadota</taxon>
        <taxon>Alphaproteobacteria</taxon>
        <taxon>Rhodobacterales</taxon>
        <taxon>Roseobacteraceae</taxon>
        <taxon>Palleronia</taxon>
    </lineage>
</organism>
<gene>
    <name evidence="1" type="ORF">PAA8504_02903</name>
</gene>
<proteinExistence type="predicted"/>
<dbReference type="RefSeq" id="WP_146190501.1">
    <property type="nucleotide sequence ID" value="NZ_ONZF01000007.1"/>
</dbReference>
<dbReference type="OrthoDB" id="582074at2"/>
<reference evidence="1 2" key="1">
    <citation type="submission" date="2018-03" db="EMBL/GenBank/DDBJ databases">
        <authorList>
            <person name="Keele B.F."/>
        </authorList>
    </citation>
    <scope>NUCLEOTIDE SEQUENCE [LARGE SCALE GENOMIC DNA]</scope>
    <source>
        <strain evidence="1 2">CECT 8504</strain>
    </source>
</reference>
<evidence type="ECO:0000313" key="1">
    <source>
        <dbReference type="EMBL" id="SPJ25060.1"/>
    </source>
</evidence>
<accession>A0A2R8BY29</accession>